<dbReference type="InterPro" id="IPR039447">
    <property type="entry name" value="UreH-like_TM_dom"/>
</dbReference>
<dbReference type="AlphaFoldDB" id="A0A1H1NQI4"/>
<evidence type="ECO:0000313" key="4">
    <source>
        <dbReference type="Proteomes" id="UP000198858"/>
    </source>
</evidence>
<accession>A0A1H1NQI4</accession>
<feature type="transmembrane region" description="Helical" evidence="1">
    <location>
        <begin position="158"/>
        <end position="182"/>
    </location>
</feature>
<protein>
    <recommendedName>
        <fullName evidence="2">Urease accessory protein UreH-like transmembrane domain-containing protein</fullName>
    </recommendedName>
</protein>
<reference evidence="3 4" key="1">
    <citation type="submission" date="2016-10" db="EMBL/GenBank/DDBJ databases">
        <authorList>
            <person name="Varghese N."/>
            <person name="Submissions S."/>
        </authorList>
    </citation>
    <scope>NUCLEOTIDE SEQUENCE [LARGE SCALE GENOMIC DNA]</scope>
    <source>
        <strain evidence="3 4">Mar_2010_102</strain>
    </source>
</reference>
<dbReference type="RefSeq" id="WP_089662118.1">
    <property type="nucleotide sequence ID" value="NZ_LT629745.1"/>
</dbReference>
<keyword evidence="1" id="KW-0472">Membrane</keyword>
<feature type="transmembrane region" description="Helical" evidence="1">
    <location>
        <begin position="6"/>
        <end position="29"/>
    </location>
</feature>
<feature type="domain" description="Urease accessory protein UreH-like transmembrane" evidence="2">
    <location>
        <begin position="5"/>
        <end position="203"/>
    </location>
</feature>
<feature type="transmembrane region" description="Helical" evidence="1">
    <location>
        <begin position="194"/>
        <end position="217"/>
    </location>
</feature>
<feature type="transmembrane region" description="Helical" evidence="1">
    <location>
        <begin position="126"/>
        <end position="152"/>
    </location>
</feature>
<sequence>MLLSALIFGLLGSFHCIGMCGPIAFLLPLDRNNNFKKILQIFLYHMGRLFSYGVIGLAFGIVGKSLSLFGLQQQLSIIIGIIMLLLVLIPKKKLGRFNPENAGFKIVMDLKNYLGKELKKKSPDTFFTVGFLNGFLPCGLVYMAVLGAIAGGSAVQGSLYMVVFGAGTIPLMTSAIWISNIISVKSRKYIRRLIPVFIGIIAVLFILRGIGLGIPYVSPKLQTPEISSELDCHKPLQITKS</sequence>
<dbReference type="Pfam" id="PF13386">
    <property type="entry name" value="DsbD_2"/>
    <property type="match status" value="1"/>
</dbReference>
<organism evidence="3 4">
    <name type="scientific">Christiangramia echinicola</name>
    <dbReference type="NCBI Taxonomy" id="279359"/>
    <lineage>
        <taxon>Bacteria</taxon>
        <taxon>Pseudomonadati</taxon>
        <taxon>Bacteroidota</taxon>
        <taxon>Flavobacteriia</taxon>
        <taxon>Flavobacteriales</taxon>
        <taxon>Flavobacteriaceae</taxon>
        <taxon>Christiangramia</taxon>
    </lineage>
</organism>
<dbReference type="Proteomes" id="UP000198858">
    <property type="component" value="Chromosome I"/>
</dbReference>
<evidence type="ECO:0000259" key="2">
    <source>
        <dbReference type="Pfam" id="PF13386"/>
    </source>
</evidence>
<evidence type="ECO:0000313" key="3">
    <source>
        <dbReference type="EMBL" id="SDS01221.1"/>
    </source>
</evidence>
<dbReference type="PANTHER" id="PTHR42208">
    <property type="entry name" value="HEAVY METAL TRANSPORTER-RELATED"/>
    <property type="match status" value="1"/>
</dbReference>
<gene>
    <name evidence="3" type="ORF">SAMN04488552_1818</name>
</gene>
<proteinExistence type="predicted"/>
<feature type="transmembrane region" description="Helical" evidence="1">
    <location>
        <begin position="68"/>
        <end position="89"/>
    </location>
</feature>
<keyword evidence="1" id="KW-1133">Transmembrane helix</keyword>
<name>A0A1H1NQI4_9FLAO</name>
<dbReference type="STRING" id="1250231.SAMN04488552_1818"/>
<keyword evidence="1" id="KW-0812">Transmembrane</keyword>
<feature type="transmembrane region" description="Helical" evidence="1">
    <location>
        <begin position="41"/>
        <end position="62"/>
    </location>
</feature>
<dbReference type="EMBL" id="LT629745">
    <property type="protein sequence ID" value="SDS01221.1"/>
    <property type="molecule type" value="Genomic_DNA"/>
</dbReference>
<dbReference type="PANTHER" id="PTHR42208:SF1">
    <property type="entry name" value="HEAVY METAL TRANSPORTER"/>
    <property type="match status" value="1"/>
</dbReference>
<evidence type="ECO:0000256" key="1">
    <source>
        <dbReference type="SAM" id="Phobius"/>
    </source>
</evidence>
<keyword evidence="4" id="KW-1185">Reference proteome</keyword>